<reference evidence="2" key="1">
    <citation type="journal article" date="2020" name="Stud. Mycol.">
        <title>101 Dothideomycetes genomes: a test case for predicting lifestyles and emergence of pathogens.</title>
        <authorList>
            <person name="Haridas S."/>
            <person name="Albert R."/>
            <person name="Binder M."/>
            <person name="Bloem J."/>
            <person name="Labutti K."/>
            <person name="Salamov A."/>
            <person name="Andreopoulos B."/>
            <person name="Baker S."/>
            <person name="Barry K."/>
            <person name="Bills G."/>
            <person name="Bluhm B."/>
            <person name="Cannon C."/>
            <person name="Castanera R."/>
            <person name="Culley D."/>
            <person name="Daum C."/>
            <person name="Ezra D."/>
            <person name="Gonzalez J."/>
            <person name="Henrissat B."/>
            <person name="Kuo A."/>
            <person name="Liang C."/>
            <person name="Lipzen A."/>
            <person name="Lutzoni F."/>
            <person name="Magnuson J."/>
            <person name="Mondo S."/>
            <person name="Nolan M."/>
            <person name="Ohm R."/>
            <person name="Pangilinan J."/>
            <person name="Park H.-J."/>
            <person name="Ramirez L."/>
            <person name="Alfaro M."/>
            <person name="Sun H."/>
            <person name="Tritt A."/>
            <person name="Yoshinaga Y."/>
            <person name="Zwiers L.-H."/>
            <person name="Turgeon B."/>
            <person name="Goodwin S."/>
            <person name="Spatafora J."/>
            <person name="Crous P."/>
            <person name="Grigoriev I."/>
        </authorList>
    </citation>
    <scope>NUCLEOTIDE SEQUENCE</scope>
    <source>
        <strain evidence="2">CBS 116435</strain>
    </source>
</reference>
<keyword evidence="3" id="KW-1185">Reference proteome</keyword>
<comment type="caution">
    <text evidence="2">The sequence shown here is derived from an EMBL/GenBank/DDBJ whole genome shotgun (WGS) entry which is preliminary data.</text>
</comment>
<feature type="compositionally biased region" description="Basic and acidic residues" evidence="1">
    <location>
        <begin position="22"/>
        <end position="32"/>
    </location>
</feature>
<feature type="non-terminal residue" evidence="2">
    <location>
        <position position="1"/>
    </location>
</feature>
<evidence type="ECO:0000313" key="2">
    <source>
        <dbReference type="EMBL" id="KAF2716008.1"/>
    </source>
</evidence>
<dbReference type="EMBL" id="MU003907">
    <property type="protein sequence ID" value="KAF2716008.1"/>
    <property type="molecule type" value="Genomic_DNA"/>
</dbReference>
<evidence type="ECO:0000313" key="3">
    <source>
        <dbReference type="Proteomes" id="UP000799441"/>
    </source>
</evidence>
<evidence type="ECO:0000256" key="1">
    <source>
        <dbReference type="SAM" id="MobiDB-lite"/>
    </source>
</evidence>
<organism evidence="2 3">
    <name type="scientific">Polychaeton citri CBS 116435</name>
    <dbReference type="NCBI Taxonomy" id="1314669"/>
    <lineage>
        <taxon>Eukaryota</taxon>
        <taxon>Fungi</taxon>
        <taxon>Dikarya</taxon>
        <taxon>Ascomycota</taxon>
        <taxon>Pezizomycotina</taxon>
        <taxon>Dothideomycetes</taxon>
        <taxon>Dothideomycetidae</taxon>
        <taxon>Capnodiales</taxon>
        <taxon>Capnodiaceae</taxon>
        <taxon>Polychaeton</taxon>
    </lineage>
</organism>
<name>A0A9P4UJS5_9PEZI</name>
<gene>
    <name evidence="2" type="ORF">K431DRAFT_289784</name>
</gene>
<dbReference type="AlphaFoldDB" id="A0A9P4UJS5"/>
<feature type="compositionally biased region" description="Basic residues" evidence="1">
    <location>
        <begin position="11"/>
        <end position="21"/>
    </location>
</feature>
<feature type="region of interest" description="Disordered" evidence="1">
    <location>
        <begin position="1"/>
        <end position="32"/>
    </location>
</feature>
<dbReference type="Proteomes" id="UP000799441">
    <property type="component" value="Unassembled WGS sequence"/>
</dbReference>
<accession>A0A9P4UJS5</accession>
<sequence>FNNEYSTTSSKLHKYRKRRRYKSSDSEDEPRRQCTPTSILTWKILNVVYENTRRLLVAIATIGREGYNTMFPTTALDRMKNCSYECENGDSRKRYLSSIIGVLHYTKSLFEEINTFTLISIYSNGAIRTNKNSVLVFQNIEALEANSLIGLESDSEDGITTRLPKGDSLFKLDVDLCFSHELLAMPLLNNNVSSYIMAKLCHDLSFGLMLNFDSTTYPSLTLLSNPLISTPSTKIQLQRTDFIIVDKYKVVTKEDDETAIKEEKAFNSDTFINCKQMYR</sequence>
<protein>
    <submittedName>
        <fullName evidence="2">Uncharacterized protein</fullName>
    </submittedName>
</protein>
<proteinExistence type="predicted"/>